<dbReference type="PROSITE" id="PS50191">
    <property type="entry name" value="CRAL_TRIO"/>
    <property type="match status" value="1"/>
</dbReference>
<dbReference type="SUPFAM" id="SSF52087">
    <property type="entry name" value="CRAL/TRIO domain"/>
    <property type="match status" value="1"/>
</dbReference>
<sequence>MNDPSQQPLLTAIRDRLSDKIPNQLNTDFHLMRWLKAYDQNVELCASKFEEYLKMRQTLGYNSPNATQSFYQRDDIQKYGRFLTQSRLTNDWINEKDNSIVFVEMPFEEPKKIMKCMRVSSYLKIFFGYCEYFQNAILEQEERTGRQSYGICIYDQKGSSLVPYMNPIGAINRMLTARIYLWLDYYSELVKNVIIVNPPTLLPVIWKIASMLLPTKVHNRFLFAKKLPDQLLPHLSLQAIPIAYGGEYKTSSSTDESGETMTNGCIRAVPISDVDFQDCGQIWKDYSLEDVELSELVVRADETSRLQYQVSKGKSILYEFWTNSDVKFWISQGDTDLTPRFTLSTPKLSEEGCEKSIDDGEIFVNFTNPSKVFSAKIRLAVRIV</sequence>
<dbReference type="InterPro" id="IPR036273">
    <property type="entry name" value="CRAL/TRIO_N_dom_sf"/>
</dbReference>
<feature type="domain" description="CRAL-TRIO" evidence="1">
    <location>
        <begin position="72"/>
        <end position="252"/>
    </location>
</feature>
<keyword evidence="3" id="KW-1185">Reference proteome</keyword>
<dbReference type="Pfam" id="PF00650">
    <property type="entry name" value="CRAL_TRIO"/>
    <property type="match status" value="1"/>
</dbReference>
<name>A0A0M3JU46_ANISI</name>
<dbReference type="SMART" id="SM00516">
    <property type="entry name" value="SEC14"/>
    <property type="match status" value="1"/>
</dbReference>
<dbReference type="CDD" id="cd00170">
    <property type="entry name" value="SEC14"/>
    <property type="match status" value="1"/>
</dbReference>
<dbReference type="OrthoDB" id="1434354at2759"/>
<dbReference type="InterPro" id="IPR036865">
    <property type="entry name" value="CRAL-TRIO_dom_sf"/>
</dbReference>
<dbReference type="AlphaFoldDB" id="A0A0M3JU46"/>
<organism evidence="4">
    <name type="scientific">Anisakis simplex</name>
    <name type="common">Herring worm</name>
    <dbReference type="NCBI Taxonomy" id="6269"/>
    <lineage>
        <taxon>Eukaryota</taxon>
        <taxon>Metazoa</taxon>
        <taxon>Ecdysozoa</taxon>
        <taxon>Nematoda</taxon>
        <taxon>Chromadorea</taxon>
        <taxon>Rhabditida</taxon>
        <taxon>Spirurina</taxon>
        <taxon>Ascaridomorpha</taxon>
        <taxon>Ascaridoidea</taxon>
        <taxon>Anisakidae</taxon>
        <taxon>Anisakis</taxon>
        <taxon>Anisakis simplex complex</taxon>
    </lineage>
</organism>
<evidence type="ECO:0000313" key="3">
    <source>
        <dbReference type="Proteomes" id="UP000267096"/>
    </source>
</evidence>
<gene>
    <name evidence="2" type="ORF">ASIM_LOCUS11149</name>
</gene>
<dbReference type="Gene3D" id="2.60.120.680">
    <property type="entry name" value="GOLD domain"/>
    <property type="match status" value="1"/>
</dbReference>
<dbReference type="InterPro" id="IPR053302">
    <property type="entry name" value="CRAL-TRIO_domain"/>
</dbReference>
<dbReference type="InterPro" id="IPR001251">
    <property type="entry name" value="CRAL-TRIO_dom"/>
</dbReference>
<dbReference type="WBParaSite" id="ASIM_0001159101-mRNA-1">
    <property type="protein sequence ID" value="ASIM_0001159101-mRNA-1"/>
    <property type="gene ID" value="ASIM_0001159101"/>
</dbReference>
<evidence type="ECO:0000313" key="2">
    <source>
        <dbReference type="EMBL" id="VDK44464.1"/>
    </source>
</evidence>
<dbReference type="PANTHER" id="PTHR47159:SF6">
    <property type="entry name" value="CRAL-TRIO DOMAIN-CONTAINING PROTEIN"/>
    <property type="match status" value="1"/>
</dbReference>
<dbReference type="EMBL" id="UYRR01031044">
    <property type="protein sequence ID" value="VDK44464.1"/>
    <property type="molecule type" value="Genomic_DNA"/>
</dbReference>
<reference evidence="2 3" key="2">
    <citation type="submission" date="2018-11" db="EMBL/GenBank/DDBJ databases">
        <authorList>
            <consortium name="Pathogen Informatics"/>
        </authorList>
    </citation>
    <scope>NUCLEOTIDE SEQUENCE [LARGE SCALE GENOMIC DNA]</scope>
</reference>
<reference evidence="4" key="1">
    <citation type="submission" date="2017-02" db="UniProtKB">
        <authorList>
            <consortium name="WormBaseParasite"/>
        </authorList>
    </citation>
    <scope>IDENTIFICATION</scope>
</reference>
<dbReference type="Gene3D" id="3.40.525.10">
    <property type="entry name" value="CRAL-TRIO lipid binding domain"/>
    <property type="match status" value="1"/>
</dbReference>
<accession>A0A0M3JU46</accession>
<dbReference type="SUPFAM" id="SSF46938">
    <property type="entry name" value="CRAL/TRIO N-terminal domain"/>
    <property type="match status" value="1"/>
</dbReference>
<dbReference type="Proteomes" id="UP000267096">
    <property type="component" value="Unassembled WGS sequence"/>
</dbReference>
<protein>
    <submittedName>
        <fullName evidence="4">CRAL-TRIO domain-containing protein</fullName>
    </submittedName>
</protein>
<evidence type="ECO:0000259" key="1">
    <source>
        <dbReference type="PROSITE" id="PS50191"/>
    </source>
</evidence>
<evidence type="ECO:0000313" key="4">
    <source>
        <dbReference type="WBParaSite" id="ASIM_0001159101-mRNA-1"/>
    </source>
</evidence>
<dbReference type="PANTHER" id="PTHR47159">
    <property type="entry name" value="PROTEIN CBG07705-RELATED"/>
    <property type="match status" value="1"/>
</dbReference>
<proteinExistence type="predicted"/>